<dbReference type="Gene3D" id="1.50.40.10">
    <property type="entry name" value="Mitochondrial carrier domain"/>
    <property type="match status" value="1"/>
</dbReference>
<evidence type="ECO:0000256" key="10">
    <source>
        <dbReference type="SAM" id="MobiDB-lite"/>
    </source>
</evidence>
<reference evidence="11" key="1">
    <citation type="submission" date="2021-02" db="EMBL/GenBank/DDBJ databases">
        <authorList>
            <person name="Dougan E. K."/>
            <person name="Rhodes N."/>
            <person name="Thang M."/>
            <person name="Chan C."/>
        </authorList>
    </citation>
    <scope>NUCLEOTIDE SEQUENCE</scope>
</reference>
<feature type="compositionally biased region" description="Low complexity" evidence="10">
    <location>
        <begin position="398"/>
        <end position="407"/>
    </location>
</feature>
<dbReference type="InterPro" id="IPR002067">
    <property type="entry name" value="MCP"/>
</dbReference>
<feature type="repeat" description="Solcar" evidence="8">
    <location>
        <begin position="254"/>
        <end position="346"/>
    </location>
</feature>
<dbReference type="PANTHER" id="PTHR45667">
    <property type="entry name" value="S-ADENOSYLMETHIONINE MITOCHONDRIAL CARRIER PROTEIN"/>
    <property type="match status" value="1"/>
</dbReference>
<dbReference type="AlphaFoldDB" id="A0A813IIQ9"/>
<keyword evidence="6" id="KW-1133">Transmembrane helix</keyword>
<evidence type="ECO:0000256" key="3">
    <source>
        <dbReference type="ARBA" id="ARBA00022448"/>
    </source>
</evidence>
<evidence type="ECO:0000256" key="6">
    <source>
        <dbReference type="ARBA" id="ARBA00022989"/>
    </source>
</evidence>
<proteinExistence type="inferred from homology"/>
<dbReference type="InterPro" id="IPR018108">
    <property type="entry name" value="MCP_transmembrane"/>
</dbReference>
<sequence>SDRCRSGAMLRRHARAAVAAAATVVSFQALAALPAFTGAANSLPWASLSIARHGGREVSQQLSRRSQEVLCAPSLAGRSPDDRRTQQLEHPGEPEADDRGLGRRRWFLAGAACLGGALGSPYPSSGTSASKRRMQELTEGPLPSVGGTTARAVAAVPIAKAAEPLAPWAAAASGALQGIAQNLAKQLVLHPFDTVKTRLQASPDGGAKDLVDRKDLFQGLYRGFLPCLVSGTPGSAAFFAAKEAAASALLSSGAPAQLSTLGGVVCGVLLSKAVKTPFDVAETRAMASTPTAGADTFGWDGSWLAVRETFDREGVAGLYRGYGANVLYKLPADAAKFLAYEALRGSGTLGALTPAVAGAAATLAANAVTTPLDVVRTRVMLDASQQERREEGSEEGASKSSSNTLDT</sequence>
<feature type="non-terminal residue" evidence="11">
    <location>
        <position position="1"/>
    </location>
</feature>
<evidence type="ECO:0000256" key="8">
    <source>
        <dbReference type="PROSITE-ProRule" id="PRU00282"/>
    </source>
</evidence>
<evidence type="ECO:0000256" key="5">
    <source>
        <dbReference type="ARBA" id="ARBA00022737"/>
    </source>
</evidence>
<evidence type="ECO:0000256" key="7">
    <source>
        <dbReference type="ARBA" id="ARBA00023136"/>
    </source>
</evidence>
<dbReference type="Pfam" id="PF00153">
    <property type="entry name" value="Mito_carr"/>
    <property type="match status" value="3"/>
</dbReference>
<name>A0A813IIQ9_POLGL</name>
<feature type="region of interest" description="Disordered" evidence="10">
    <location>
        <begin position="71"/>
        <end position="101"/>
    </location>
</feature>
<feature type="non-terminal residue" evidence="11">
    <location>
        <position position="407"/>
    </location>
</feature>
<organism evidence="11 12">
    <name type="scientific">Polarella glacialis</name>
    <name type="common">Dinoflagellate</name>
    <dbReference type="NCBI Taxonomy" id="89957"/>
    <lineage>
        <taxon>Eukaryota</taxon>
        <taxon>Sar</taxon>
        <taxon>Alveolata</taxon>
        <taxon>Dinophyceae</taxon>
        <taxon>Suessiales</taxon>
        <taxon>Suessiaceae</taxon>
        <taxon>Polarella</taxon>
    </lineage>
</organism>
<evidence type="ECO:0000256" key="1">
    <source>
        <dbReference type="ARBA" id="ARBA00004141"/>
    </source>
</evidence>
<dbReference type="EMBL" id="CAJNNW010009706">
    <property type="protein sequence ID" value="CAE8651170.1"/>
    <property type="molecule type" value="Genomic_DNA"/>
</dbReference>
<feature type="repeat" description="Solcar" evidence="8">
    <location>
        <begin position="349"/>
        <end position="407"/>
    </location>
</feature>
<comment type="subcellular location">
    <subcellularLocation>
        <location evidence="1">Membrane</location>
        <topology evidence="1">Multi-pass membrane protein</topology>
    </subcellularLocation>
</comment>
<dbReference type="Proteomes" id="UP000626109">
    <property type="component" value="Unassembled WGS sequence"/>
</dbReference>
<feature type="compositionally biased region" description="Basic and acidic residues" evidence="10">
    <location>
        <begin position="79"/>
        <end position="101"/>
    </location>
</feature>
<accession>A0A813IIQ9</accession>
<dbReference type="GO" id="GO:0055085">
    <property type="term" value="P:transmembrane transport"/>
    <property type="evidence" value="ECO:0007669"/>
    <property type="project" value="InterPro"/>
</dbReference>
<evidence type="ECO:0000256" key="4">
    <source>
        <dbReference type="ARBA" id="ARBA00022692"/>
    </source>
</evidence>
<keyword evidence="7 8" id="KW-0472">Membrane</keyword>
<dbReference type="InterPro" id="IPR023395">
    <property type="entry name" value="MCP_dom_sf"/>
</dbReference>
<dbReference type="SUPFAM" id="SSF103506">
    <property type="entry name" value="Mitochondrial carrier"/>
    <property type="match status" value="1"/>
</dbReference>
<evidence type="ECO:0000313" key="11">
    <source>
        <dbReference type="EMBL" id="CAE8651170.1"/>
    </source>
</evidence>
<evidence type="ECO:0000256" key="2">
    <source>
        <dbReference type="ARBA" id="ARBA00006375"/>
    </source>
</evidence>
<comment type="similarity">
    <text evidence="2 9">Belongs to the mitochondrial carrier (TC 2.A.29) family.</text>
</comment>
<keyword evidence="3 9" id="KW-0813">Transport</keyword>
<gene>
    <name evidence="11" type="ORF">PGLA2088_LOCUS8898</name>
</gene>
<comment type="caution">
    <text evidence="11">The sequence shown here is derived from an EMBL/GenBank/DDBJ whole genome shotgun (WGS) entry which is preliminary data.</text>
</comment>
<evidence type="ECO:0000313" key="12">
    <source>
        <dbReference type="Proteomes" id="UP000626109"/>
    </source>
</evidence>
<feature type="repeat" description="Solcar" evidence="8">
    <location>
        <begin position="172"/>
        <end position="248"/>
    </location>
</feature>
<dbReference type="PROSITE" id="PS50920">
    <property type="entry name" value="SOLCAR"/>
    <property type="match status" value="3"/>
</dbReference>
<keyword evidence="4 8" id="KW-0812">Transmembrane</keyword>
<feature type="region of interest" description="Disordered" evidence="10">
    <location>
        <begin position="383"/>
        <end position="407"/>
    </location>
</feature>
<evidence type="ECO:0000256" key="9">
    <source>
        <dbReference type="RuleBase" id="RU000488"/>
    </source>
</evidence>
<dbReference type="GO" id="GO:0016020">
    <property type="term" value="C:membrane"/>
    <property type="evidence" value="ECO:0007669"/>
    <property type="project" value="UniProtKB-SubCell"/>
</dbReference>
<keyword evidence="5" id="KW-0677">Repeat</keyword>
<protein>
    <recommendedName>
        <fullName evidence="13">Mitochondrial carrier protein</fullName>
    </recommendedName>
</protein>
<dbReference type="PRINTS" id="PR00926">
    <property type="entry name" value="MITOCARRIER"/>
</dbReference>
<evidence type="ECO:0008006" key="13">
    <source>
        <dbReference type="Google" id="ProtNLM"/>
    </source>
</evidence>